<feature type="non-terminal residue" evidence="1">
    <location>
        <position position="1"/>
    </location>
</feature>
<dbReference type="Proteomes" id="UP000053477">
    <property type="component" value="Unassembled WGS sequence"/>
</dbReference>
<gene>
    <name evidence="1" type="ORF">SCHPADRAFT_897572</name>
</gene>
<proteinExistence type="predicted"/>
<dbReference type="InParanoid" id="A0A0H2QXS4"/>
<organism evidence="1 2">
    <name type="scientific">Schizopora paradoxa</name>
    <dbReference type="NCBI Taxonomy" id="27342"/>
    <lineage>
        <taxon>Eukaryota</taxon>
        <taxon>Fungi</taxon>
        <taxon>Dikarya</taxon>
        <taxon>Basidiomycota</taxon>
        <taxon>Agaricomycotina</taxon>
        <taxon>Agaricomycetes</taxon>
        <taxon>Hymenochaetales</taxon>
        <taxon>Schizoporaceae</taxon>
        <taxon>Schizopora</taxon>
    </lineage>
</organism>
<accession>A0A0H2QXS4</accession>
<sequence>TPSLISLPEEVLRMILRLATCSNSRGVKPHTRIFLDADGRNSWSAKAAAAPLNKTTKLALSLASRRLREVSAELRYESLILTVPQVRKVRELIRTGCVAGGFVKHLKIVYKGWQSAEFPDDADSLSDADTFSNPDAVWDTGELPDNASSIRDLLGECVCLESLDLTSLGFGWMPEEVKGSSAHLYELWRDIPAGVRTIAVRSHFHIPFAAWNDAPGLQAFLDAHKKLTRWEIELLIVREDVGPDAFFFSKFETLAVGSVATDGSMRFALPLASKIEIACATPHASAAMRFGALKHVHITSVFPFDDLTNFLCDSPSLESLVCNVCPPDDGHNTLWDTGTRVSSLEELTVGILANCDGGAWKSRVDEVLEEY</sequence>
<dbReference type="EMBL" id="KQ087078">
    <property type="protein sequence ID" value="KLO03757.1"/>
    <property type="molecule type" value="Genomic_DNA"/>
</dbReference>
<keyword evidence="2" id="KW-1185">Reference proteome</keyword>
<evidence type="ECO:0000313" key="1">
    <source>
        <dbReference type="EMBL" id="KLO03757.1"/>
    </source>
</evidence>
<protein>
    <submittedName>
        <fullName evidence="1">Uncharacterized protein</fullName>
    </submittedName>
</protein>
<evidence type="ECO:0000313" key="2">
    <source>
        <dbReference type="Proteomes" id="UP000053477"/>
    </source>
</evidence>
<name>A0A0H2QXS4_9AGAM</name>
<feature type="non-terminal residue" evidence="1">
    <location>
        <position position="371"/>
    </location>
</feature>
<dbReference type="AlphaFoldDB" id="A0A0H2QXS4"/>
<reference evidence="1 2" key="1">
    <citation type="submission" date="2015-04" db="EMBL/GenBank/DDBJ databases">
        <title>Complete genome sequence of Schizopora paradoxa KUC8140, a cosmopolitan wood degrader in East Asia.</title>
        <authorList>
            <consortium name="DOE Joint Genome Institute"/>
            <person name="Min B."/>
            <person name="Park H."/>
            <person name="Jang Y."/>
            <person name="Kim J.-J."/>
            <person name="Kim K.H."/>
            <person name="Pangilinan J."/>
            <person name="Lipzen A."/>
            <person name="Riley R."/>
            <person name="Grigoriev I.V."/>
            <person name="Spatafora J.W."/>
            <person name="Choi I.-G."/>
        </authorList>
    </citation>
    <scope>NUCLEOTIDE SEQUENCE [LARGE SCALE GENOMIC DNA]</scope>
    <source>
        <strain evidence="1 2">KUC8140</strain>
    </source>
</reference>